<evidence type="ECO:0000313" key="6">
    <source>
        <dbReference type="EMBL" id="SHE47637.1"/>
    </source>
</evidence>
<evidence type="ECO:0000256" key="3">
    <source>
        <dbReference type="ARBA" id="ARBA00023157"/>
    </source>
</evidence>
<keyword evidence="2" id="KW-0201">Cytochrome c-type biogenesis</keyword>
<accession>A0A1M4TTL1</accession>
<feature type="domain" description="Thioredoxin" evidence="5">
    <location>
        <begin position="248"/>
        <end position="384"/>
    </location>
</feature>
<dbReference type="STRING" id="1346286.SAMN05444362_101412"/>
<dbReference type="GO" id="GO:0017004">
    <property type="term" value="P:cytochrome complex assembly"/>
    <property type="evidence" value="ECO:0007669"/>
    <property type="project" value="UniProtKB-KW"/>
</dbReference>
<dbReference type="AlphaFoldDB" id="A0A1M4TTL1"/>
<dbReference type="GO" id="GO:0030313">
    <property type="term" value="C:cell envelope"/>
    <property type="evidence" value="ECO:0007669"/>
    <property type="project" value="UniProtKB-SubCell"/>
</dbReference>
<reference evidence="7" key="1">
    <citation type="submission" date="2016-11" db="EMBL/GenBank/DDBJ databases">
        <authorList>
            <person name="Varghese N."/>
            <person name="Submissions S."/>
        </authorList>
    </citation>
    <scope>NUCLEOTIDE SEQUENCE [LARGE SCALE GENOMIC DNA]</scope>
    <source>
        <strain evidence="7">DSM 27370</strain>
    </source>
</reference>
<dbReference type="Pfam" id="PF14289">
    <property type="entry name" value="DUF4369"/>
    <property type="match status" value="1"/>
</dbReference>
<organism evidence="6 7">
    <name type="scientific">Dysgonomonas macrotermitis</name>
    <dbReference type="NCBI Taxonomy" id="1346286"/>
    <lineage>
        <taxon>Bacteria</taxon>
        <taxon>Pseudomonadati</taxon>
        <taxon>Bacteroidota</taxon>
        <taxon>Bacteroidia</taxon>
        <taxon>Bacteroidales</taxon>
        <taxon>Dysgonomonadaceae</taxon>
        <taxon>Dysgonomonas</taxon>
    </lineage>
</organism>
<dbReference type="CDD" id="cd02966">
    <property type="entry name" value="TlpA_like_family"/>
    <property type="match status" value="1"/>
</dbReference>
<dbReference type="InterPro" id="IPR012336">
    <property type="entry name" value="Thioredoxin-like_fold"/>
</dbReference>
<dbReference type="InterPro" id="IPR013766">
    <property type="entry name" value="Thioredoxin_domain"/>
</dbReference>
<dbReference type="PROSITE" id="PS51257">
    <property type="entry name" value="PROKAR_LIPOPROTEIN"/>
    <property type="match status" value="1"/>
</dbReference>
<keyword evidence="4" id="KW-0676">Redox-active center</keyword>
<dbReference type="PROSITE" id="PS51352">
    <property type="entry name" value="THIOREDOXIN_2"/>
    <property type="match status" value="1"/>
</dbReference>
<dbReference type="Pfam" id="PF13905">
    <property type="entry name" value="Thioredoxin_8"/>
    <property type="match status" value="1"/>
</dbReference>
<dbReference type="PANTHER" id="PTHR42852:SF6">
    <property type="entry name" value="THIOL:DISULFIDE INTERCHANGE PROTEIN DSBE"/>
    <property type="match status" value="1"/>
</dbReference>
<dbReference type="RefSeq" id="WP_236689347.1">
    <property type="nucleotide sequence ID" value="NZ_BBXL01000001.1"/>
</dbReference>
<proteinExistence type="predicted"/>
<dbReference type="Proteomes" id="UP000184480">
    <property type="component" value="Unassembled WGS sequence"/>
</dbReference>
<dbReference type="EMBL" id="FQUC01000001">
    <property type="protein sequence ID" value="SHE47637.1"/>
    <property type="molecule type" value="Genomic_DNA"/>
</dbReference>
<evidence type="ECO:0000256" key="4">
    <source>
        <dbReference type="ARBA" id="ARBA00023284"/>
    </source>
</evidence>
<dbReference type="Gene3D" id="3.40.30.10">
    <property type="entry name" value="Glutaredoxin"/>
    <property type="match status" value="1"/>
</dbReference>
<dbReference type="SUPFAM" id="SSF52833">
    <property type="entry name" value="Thioredoxin-like"/>
    <property type="match status" value="1"/>
</dbReference>
<keyword evidence="7" id="KW-1185">Reference proteome</keyword>
<dbReference type="InterPro" id="IPR025380">
    <property type="entry name" value="DUF4369"/>
</dbReference>
<dbReference type="InterPro" id="IPR050553">
    <property type="entry name" value="Thioredoxin_ResA/DsbE_sf"/>
</dbReference>
<comment type="subcellular location">
    <subcellularLocation>
        <location evidence="1">Cell envelope</location>
    </subcellularLocation>
</comment>
<evidence type="ECO:0000259" key="5">
    <source>
        <dbReference type="PROSITE" id="PS51352"/>
    </source>
</evidence>
<evidence type="ECO:0000256" key="1">
    <source>
        <dbReference type="ARBA" id="ARBA00004196"/>
    </source>
</evidence>
<dbReference type="PANTHER" id="PTHR42852">
    <property type="entry name" value="THIOL:DISULFIDE INTERCHANGE PROTEIN DSBE"/>
    <property type="match status" value="1"/>
</dbReference>
<evidence type="ECO:0000313" key="7">
    <source>
        <dbReference type="Proteomes" id="UP000184480"/>
    </source>
</evidence>
<keyword evidence="3" id="KW-1015">Disulfide bond</keyword>
<sequence>MFRYLTVALIILTAVACSNKGPQFVIQGKVADADTAVLYLEKRELDKITLLDSVKLGDTKGDFKFSQPTTSYPEFYVLRLNGQVINIAIDSTENVTVNASQKRFATDYTVEGSEANSLLKDVALAQYKANHELVELRKRFDSKAVNEQEYITEVKSIADSYKETAKKIIFTNLKSPAAYFALFQKVSGYLFFDPYDRTDYKIFAAVATAWDMEYKDSPRAKQLHDYTLAAMKIRKQSEQNLDIDFDNIHEANTAEYYKIELPDVNAKNINLASLKGKAVLLDFTVYQDENSPRHNMELNRLYNKYKPNLEIYQVSFDSDTHLWKNAAINIPWIAVHEAKSVNSELIARYNVQALPTIFLLNKDGDIVKRLLPNDNIETEIQKIL</sequence>
<dbReference type="InterPro" id="IPR036249">
    <property type="entry name" value="Thioredoxin-like_sf"/>
</dbReference>
<protein>
    <submittedName>
        <fullName evidence="6">Peroxiredoxin</fullName>
    </submittedName>
</protein>
<name>A0A1M4TTL1_9BACT</name>
<gene>
    <name evidence="6" type="ORF">SAMN05444362_101412</name>
</gene>
<evidence type="ECO:0000256" key="2">
    <source>
        <dbReference type="ARBA" id="ARBA00022748"/>
    </source>
</evidence>